<feature type="domain" description="Nuclear receptor" evidence="13">
    <location>
        <begin position="1619"/>
        <end position="1670"/>
    </location>
</feature>
<dbReference type="Proteomes" id="UP001164746">
    <property type="component" value="Chromosome 4"/>
</dbReference>
<evidence type="ECO:0000256" key="12">
    <source>
        <dbReference type="SAM" id="MobiDB-lite"/>
    </source>
</evidence>
<feature type="compositionally biased region" description="Low complexity" evidence="12">
    <location>
        <begin position="1128"/>
        <end position="1137"/>
    </location>
</feature>
<dbReference type="InterPro" id="IPR013088">
    <property type="entry name" value="Znf_NHR/GATA"/>
</dbReference>
<dbReference type="Pfam" id="PF13855">
    <property type="entry name" value="LRR_8"/>
    <property type="match status" value="1"/>
</dbReference>
<keyword evidence="15" id="KW-1185">Reference proteome</keyword>
<dbReference type="Pfam" id="PF00612">
    <property type="entry name" value="IQ"/>
    <property type="match status" value="3"/>
</dbReference>
<dbReference type="PROSITE" id="PS51450">
    <property type="entry name" value="LRR"/>
    <property type="match status" value="4"/>
</dbReference>
<keyword evidence="11" id="KW-0175">Coiled coil</keyword>
<reference evidence="14" key="1">
    <citation type="submission" date="2022-11" db="EMBL/GenBank/DDBJ databases">
        <title>Centuries of genome instability and evolution in soft-shell clam transmissible cancer (bioRxiv).</title>
        <authorList>
            <person name="Hart S.F.M."/>
            <person name="Yonemitsu M.A."/>
            <person name="Giersch R.M."/>
            <person name="Beal B.F."/>
            <person name="Arriagada G."/>
            <person name="Davis B.W."/>
            <person name="Ostrander E.A."/>
            <person name="Goff S.P."/>
            <person name="Metzger M.J."/>
        </authorList>
    </citation>
    <scope>NUCLEOTIDE SEQUENCE</scope>
    <source>
        <strain evidence="14">MELC-2E11</strain>
        <tissue evidence="14">Siphon/mantle</tissue>
    </source>
</reference>
<evidence type="ECO:0000259" key="13">
    <source>
        <dbReference type="PROSITE" id="PS51030"/>
    </source>
</evidence>
<evidence type="ECO:0000313" key="15">
    <source>
        <dbReference type="Proteomes" id="UP001164746"/>
    </source>
</evidence>
<dbReference type="SMART" id="SM00015">
    <property type="entry name" value="IQ"/>
    <property type="match status" value="3"/>
</dbReference>
<evidence type="ECO:0000256" key="7">
    <source>
        <dbReference type="ARBA" id="ARBA00023125"/>
    </source>
</evidence>
<dbReference type="InterPro" id="IPR050836">
    <property type="entry name" value="SDS22/Internalin_LRR"/>
</dbReference>
<feature type="compositionally biased region" description="Basic and acidic residues" evidence="12">
    <location>
        <begin position="399"/>
        <end position="602"/>
    </location>
</feature>
<sequence>MSMPPSGVEGVMDEAALIEAQIQMEQENIDLENDPANDLGNDPGEQDLDLELQEEVQIPAEVDDYIRRLQEQSNRFEQELAECDELLEESSSKLDNGNGAVILFDDQNLLTQLAKEHGLDPEAYRKKILEDIENDEDILDEDLADLINLDGENESSAVQADGILAVNIEKAVEEGVQDDEELPVSQALVPVGGGNKSALHGIEMQKMLREQLQSLEKRYEDRLDKMKKDEAFRRDEEEVRQKRSDEERHWKIQEIHQQEQQLHLEREMAAREIQKEVEQAEKAMKLEVDKFQAEIHELEKEVEKERAEYTVAMEMEEQRQTARQQKAILDIQRWFRGYRVRKEVKPLLLEKMEVRRQRREEERIQEVEVELEQWKNEENERKQALLKKQDEEKRLLEEERRKTEELKRQQVEEKKRLEEEKKRKKEEEERIKQEEKKRKEEEKQRKKEEEKRRKEEEKRRKEEEKRLKEEEERRKKEEEKARKDEEKRKKEEEKKAKEDEKRRKEEEKQRLEEEEKKRKEDERLRKEEEKKKELESKQKIQESLEVDKKESVEQEKVNKETEEHNTVETKDSNENHIKDIKSDKIHTEAEHHIQDNKDERLTSKPGPSSDMENPIIPSRPKTPKSSRTPRSHRTVTPRQTKLETTKADSNEAVKEPSRPVVVDSLPDHIEALRLRFMKDCLPWSKVSNEPWKLKGGISKKPLRRPSSAKKMPMLADDVIIQSARVASMKMVTTVELHDLPGSNMSPLGQCWGLKYLTLTRCHLVALEGLSQCKQLLYVNVRDNLLEYIDLKDVGQLQTLDVSHNKLTSIHGLDGCTNIRILNLAHNNITRIGGMNSLRRLHTLDVSYNQLISTDGLGATPTVQVLDMSHNHLQAVEDLEKLCLLVKLDATANNLQHVPSLENQVLLVELLLADNSISHLNNLAAVWLPLVRTVRVQQNSIEMLPSLQNCLVLQHLDVSNNLILDIGSIEKCVKDCFYLERLNLDENPAVPDIDERFYTKLRTTCPRLVPFSGDEGLKTSPVKPRTSMETMCFSQAHTLQDLLTHLHNSHVSEKLPEGTSISEHTCDIQYKLCERIFNLAVEYRYAHEYGDVSITMPTAPPGPKSGRPLSSRQREKFMNPKDMFENALKSSSATSKTADGQHEHSEAANGTNPKDLFENALKSNQQDTTAGNSLSVHQKVAVHQPPSVPSYGAYESKNLFEQALASACQPQKPSLMDTHSTSSLVNGYQNNGVDICERSAVRIQATWRGYWTRKILLDQWTNPFFGLDPELLAHLNKSAITIQARWRGYILRKKLMAALEFAQCDFGDSEDEDAMDLGDEFDLDKFVDIDEDLLDMDWKPPETPDIPNNYPVLKKPPSGKPHVPPLGDLGPPSNPRKAWRNFDSPLSEKGKFPRPPSSVASTELTMRSGVSKKEEKLSEEWGFKNTNTAHLMMQRAKKMKYNAERKKKIGKLDPKQRLALFRKLEEVTAPPTHNIPQRKTLPRKEYFQARQDEIVRQDREKRVEFHTRASRTFEWLHTQVGDHPTNDSVINQGFTEGPKYMPAEHNLPELLGGKRVQLVSSPMSMELQSLESASISSQKQRRFSFGSGSGSSKLPPIQPSSAPVAAVKERMTFRNPKLGQGFFRRSIQKQIEYRCLRDGKCMVIRLNRNRCQYCRFKKCLAVGMSRDCTQF</sequence>
<keyword evidence="9" id="KW-0675">Receptor</keyword>
<dbReference type="SMART" id="SM00399">
    <property type="entry name" value="ZnF_C4"/>
    <property type="match status" value="1"/>
</dbReference>
<keyword evidence="6" id="KW-0805">Transcription regulation</keyword>
<keyword evidence="2" id="KW-0479">Metal-binding</keyword>
<dbReference type="SUPFAM" id="SSF52058">
    <property type="entry name" value="L domain-like"/>
    <property type="match status" value="1"/>
</dbReference>
<keyword evidence="7" id="KW-0238">DNA-binding</keyword>
<dbReference type="SMART" id="SM00365">
    <property type="entry name" value="LRR_SD22"/>
    <property type="match status" value="5"/>
</dbReference>
<keyword evidence="4" id="KW-0863">Zinc-finger</keyword>
<evidence type="ECO:0000256" key="11">
    <source>
        <dbReference type="SAM" id="Coils"/>
    </source>
</evidence>
<dbReference type="SUPFAM" id="SSF57716">
    <property type="entry name" value="Glucocorticoid receptor-like (DNA-binding domain)"/>
    <property type="match status" value="1"/>
</dbReference>
<evidence type="ECO:0000256" key="1">
    <source>
        <dbReference type="ARBA" id="ARBA00022614"/>
    </source>
</evidence>
<dbReference type="PANTHER" id="PTHR46652">
    <property type="entry name" value="LEUCINE-RICH REPEAT AND IQ DOMAIN-CONTAINING PROTEIN 1-RELATED"/>
    <property type="match status" value="1"/>
</dbReference>
<dbReference type="PANTHER" id="PTHR46652:SF7">
    <property type="entry name" value="LEUCINE-RICH REPEAT AND IQ DOMAIN-CONTAINING PROTEIN 1"/>
    <property type="match status" value="1"/>
</dbReference>
<evidence type="ECO:0000256" key="4">
    <source>
        <dbReference type="ARBA" id="ARBA00022771"/>
    </source>
</evidence>
<dbReference type="InterPro" id="IPR000048">
    <property type="entry name" value="IQ_motif_EF-hand-BS"/>
</dbReference>
<evidence type="ECO:0000256" key="10">
    <source>
        <dbReference type="ARBA" id="ARBA00023242"/>
    </source>
</evidence>
<feature type="coiled-coil region" evidence="11">
    <location>
        <begin position="270"/>
        <end position="332"/>
    </location>
</feature>
<dbReference type="Gene3D" id="3.30.50.10">
    <property type="entry name" value="Erythroid Transcription Factor GATA-1, subunit A"/>
    <property type="match status" value="1"/>
</dbReference>
<feature type="region of interest" description="Disordered" evidence="12">
    <location>
        <begin position="1580"/>
        <end position="1600"/>
    </location>
</feature>
<evidence type="ECO:0000256" key="8">
    <source>
        <dbReference type="ARBA" id="ARBA00023163"/>
    </source>
</evidence>
<feature type="coiled-coil region" evidence="11">
    <location>
        <begin position="62"/>
        <end position="89"/>
    </location>
</feature>
<evidence type="ECO:0000256" key="6">
    <source>
        <dbReference type="ARBA" id="ARBA00023015"/>
    </source>
</evidence>
<dbReference type="CDD" id="cd23767">
    <property type="entry name" value="IQCD"/>
    <property type="match status" value="3"/>
</dbReference>
<keyword evidence="5" id="KW-0862">Zinc</keyword>
<dbReference type="Gene3D" id="3.80.10.10">
    <property type="entry name" value="Ribonuclease Inhibitor"/>
    <property type="match status" value="2"/>
</dbReference>
<evidence type="ECO:0000256" key="9">
    <source>
        <dbReference type="ARBA" id="ARBA00023170"/>
    </source>
</evidence>
<dbReference type="Pfam" id="PF00105">
    <property type="entry name" value="zf-C4"/>
    <property type="match status" value="1"/>
</dbReference>
<protein>
    <submittedName>
        <fullName evidence="14">LRIQ1-like protein</fullName>
    </submittedName>
</protein>
<evidence type="ECO:0000256" key="3">
    <source>
        <dbReference type="ARBA" id="ARBA00022737"/>
    </source>
</evidence>
<evidence type="ECO:0000256" key="5">
    <source>
        <dbReference type="ARBA" id="ARBA00022833"/>
    </source>
</evidence>
<feature type="compositionally biased region" description="Basic residues" evidence="12">
    <location>
        <begin position="621"/>
        <end position="635"/>
    </location>
</feature>
<keyword evidence="3" id="KW-0677">Repeat</keyword>
<keyword evidence="8" id="KW-0804">Transcription</keyword>
<accession>A0ABY7E1E0</accession>
<feature type="region of interest" description="Disordered" evidence="12">
    <location>
        <begin position="1128"/>
        <end position="1155"/>
    </location>
</feature>
<dbReference type="Gene3D" id="1.20.5.190">
    <property type="match status" value="1"/>
</dbReference>
<name>A0ABY7E1E0_MYAAR</name>
<dbReference type="PROSITE" id="PS51030">
    <property type="entry name" value="NUCLEAR_REC_DBD_2"/>
    <property type="match status" value="1"/>
</dbReference>
<dbReference type="InterPro" id="IPR001628">
    <property type="entry name" value="Znf_hrmn_rcpt"/>
</dbReference>
<gene>
    <name evidence="14" type="ORF">MAR_009335</name>
</gene>
<feature type="region of interest" description="Disordered" evidence="12">
    <location>
        <begin position="25"/>
        <end position="46"/>
    </location>
</feature>
<dbReference type="InterPro" id="IPR027417">
    <property type="entry name" value="P-loop_NTPase"/>
</dbReference>
<evidence type="ECO:0000313" key="14">
    <source>
        <dbReference type="EMBL" id="WAR02777.1"/>
    </source>
</evidence>
<dbReference type="InterPro" id="IPR032675">
    <property type="entry name" value="LRR_dom_sf"/>
</dbReference>
<evidence type="ECO:0000256" key="2">
    <source>
        <dbReference type="ARBA" id="ARBA00022723"/>
    </source>
</evidence>
<dbReference type="EMBL" id="CP111015">
    <property type="protein sequence ID" value="WAR02777.1"/>
    <property type="molecule type" value="Genomic_DNA"/>
</dbReference>
<feature type="region of interest" description="Disordered" evidence="12">
    <location>
        <begin position="399"/>
        <end position="658"/>
    </location>
</feature>
<dbReference type="InterPro" id="IPR001611">
    <property type="entry name" value="Leu-rich_rpt"/>
</dbReference>
<proteinExistence type="predicted"/>
<organism evidence="14 15">
    <name type="scientific">Mya arenaria</name>
    <name type="common">Soft-shell clam</name>
    <dbReference type="NCBI Taxonomy" id="6604"/>
    <lineage>
        <taxon>Eukaryota</taxon>
        <taxon>Metazoa</taxon>
        <taxon>Spiralia</taxon>
        <taxon>Lophotrochozoa</taxon>
        <taxon>Mollusca</taxon>
        <taxon>Bivalvia</taxon>
        <taxon>Autobranchia</taxon>
        <taxon>Heteroconchia</taxon>
        <taxon>Euheterodonta</taxon>
        <taxon>Imparidentia</taxon>
        <taxon>Neoheterodontei</taxon>
        <taxon>Myida</taxon>
        <taxon>Myoidea</taxon>
        <taxon>Myidae</taxon>
        <taxon>Mya</taxon>
    </lineage>
</organism>
<keyword evidence="1" id="KW-0433">Leucine-rich repeat</keyword>
<keyword evidence="10" id="KW-0539">Nucleus</keyword>
<dbReference type="PROSITE" id="PS50096">
    <property type="entry name" value="IQ"/>
    <property type="match status" value="3"/>
</dbReference>
<feature type="region of interest" description="Disordered" evidence="12">
    <location>
        <begin position="1339"/>
        <end position="1410"/>
    </location>
</feature>
<dbReference type="SUPFAM" id="SSF52540">
    <property type="entry name" value="P-loop containing nucleoside triphosphate hydrolases"/>
    <property type="match status" value="1"/>
</dbReference>
<feature type="compositionally biased region" description="Basic and acidic residues" evidence="12">
    <location>
        <begin position="640"/>
        <end position="657"/>
    </location>
</feature>
<feature type="compositionally biased region" description="Low complexity" evidence="12">
    <location>
        <begin position="1582"/>
        <end position="1591"/>
    </location>
</feature>